<evidence type="ECO:0000256" key="1">
    <source>
        <dbReference type="SAM" id="MobiDB-lite"/>
    </source>
</evidence>
<protein>
    <submittedName>
        <fullName evidence="2">Uncharacterized protein</fullName>
    </submittedName>
</protein>
<gene>
    <name evidence="2" type="ORF">Pma05_30980</name>
</gene>
<feature type="compositionally biased region" description="Basic and acidic residues" evidence="1">
    <location>
        <begin position="8"/>
        <end position="19"/>
    </location>
</feature>
<organism evidence="2 3">
    <name type="scientific">Plantactinospora mayteni</name>
    <dbReference type="NCBI Taxonomy" id="566021"/>
    <lineage>
        <taxon>Bacteria</taxon>
        <taxon>Bacillati</taxon>
        <taxon>Actinomycetota</taxon>
        <taxon>Actinomycetes</taxon>
        <taxon>Micromonosporales</taxon>
        <taxon>Micromonosporaceae</taxon>
        <taxon>Plantactinospora</taxon>
    </lineage>
</organism>
<comment type="caution">
    <text evidence="2">The sequence shown here is derived from an EMBL/GenBank/DDBJ whole genome shotgun (WGS) entry which is preliminary data.</text>
</comment>
<accession>A0ABQ4EPG4</accession>
<feature type="compositionally biased region" description="Basic and acidic residues" evidence="1">
    <location>
        <begin position="48"/>
        <end position="57"/>
    </location>
</feature>
<evidence type="ECO:0000313" key="3">
    <source>
        <dbReference type="Proteomes" id="UP000621500"/>
    </source>
</evidence>
<evidence type="ECO:0000313" key="2">
    <source>
        <dbReference type="EMBL" id="GIG96525.1"/>
    </source>
</evidence>
<reference evidence="2 3" key="1">
    <citation type="submission" date="2021-01" db="EMBL/GenBank/DDBJ databases">
        <title>Whole genome shotgun sequence of Plantactinospora mayteni NBRC 109088.</title>
        <authorList>
            <person name="Komaki H."/>
            <person name="Tamura T."/>
        </authorList>
    </citation>
    <scope>NUCLEOTIDE SEQUENCE [LARGE SCALE GENOMIC DNA]</scope>
    <source>
        <strain evidence="2 3">NBRC 109088</strain>
    </source>
</reference>
<dbReference type="EMBL" id="BONX01000018">
    <property type="protein sequence ID" value="GIG96525.1"/>
    <property type="molecule type" value="Genomic_DNA"/>
</dbReference>
<dbReference type="Proteomes" id="UP000621500">
    <property type="component" value="Unassembled WGS sequence"/>
</dbReference>
<feature type="region of interest" description="Disordered" evidence="1">
    <location>
        <begin position="1"/>
        <end position="110"/>
    </location>
</feature>
<keyword evidence="3" id="KW-1185">Reference proteome</keyword>
<proteinExistence type="predicted"/>
<sequence length="110" mass="11592">MVVGGQRGPDKGARPDRLPRGKRAIGARTKELNHPGSVAQRVVSGQISDRRTAEHNGRMGQSPGTGIQTARSALSAGSAGRASDRPWPTGRRSEPIAGHRRAIARTLGIL</sequence>
<feature type="compositionally biased region" description="Low complexity" evidence="1">
    <location>
        <begin position="70"/>
        <end position="81"/>
    </location>
</feature>
<name>A0ABQ4EPG4_9ACTN</name>